<proteinExistence type="predicted"/>
<evidence type="ECO:0000313" key="2">
    <source>
        <dbReference type="Proteomes" id="UP001597533"/>
    </source>
</evidence>
<accession>A0ABW5WU56</accession>
<keyword evidence="2" id="KW-1185">Reference proteome</keyword>
<dbReference type="EMBL" id="JBHUOV010000018">
    <property type="protein sequence ID" value="MFD2824831.1"/>
    <property type="molecule type" value="Genomic_DNA"/>
</dbReference>
<comment type="caution">
    <text evidence="1">The sequence shown here is derived from an EMBL/GenBank/DDBJ whole genome shotgun (WGS) entry which is preliminary data.</text>
</comment>
<organism evidence="1 2">
    <name type="scientific">Lacinutrix iliipiscaria</name>
    <dbReference type="NCBI Taxonomy" id="1230532"/>
    <lineage>
        <taxon>Bacteria</taxon>
        <taxon>Pseudomonadati</taxon>
        <taxon>Bacteroidota</taxon>
        <taxon>Flavobacteriia</taxon>
        <taxon>Flavobacteriales</taxon>
        <taxon>Flavobacteriaceae</taxon>
        <taxon>Lacinutrix</taxon>
    </lineage>
</organism>
<dbReference type="RefSeq" id="WP_183490072.1">
    <property type="nucleotide sequence ID" value="NZ_JBHUOV010000018.1"/>
</dbReference>
<gene>
    <name evidence="1" type="ORF">ACFS5M_14205</name>
</gene>
<dbReference type="Proteomes" id="UP001597533">
    <property type="component" value="Unassembled WGS sequence"/>
</dbReference>
<evidence type="ECO:0000313" key="1">
    <source>
        <dbReference type="EMBL" id="MFD2824831.1"/>
    </source>
</evidence>
<name>A0ABW5WU56_9FLAO</name>
<reference evidence="2" key="1">
    <citation type="journal article" date="2019" name="Int. J. Syst. Evol. Microbiol.">
        <title>The Global Catalogue of Microorganisms (GCM) 10K type strain sequencing project: providing services to taxonomists for standard genome sequencing and annotation.</title>
        <authorList>
            <consortium name="The Broad Institute Genomics Platform"/>
            <consortium name="The Broad Institute Genome Sequencing Center for Infectious Disease"/>
            <person name="Wu L."/>
            <person name="Ma J."/>
        </authorList>
    </citation>
    <scope>NUCLEOTIDE SEQUENCE [LARGE SCALE GENOMIC DNA]</scope>
    <source>
        <strain evidence="2">KCTC 32141</strain>
    </source>
</reference>
<protein>
    <submittedName>
        <fullName evidence="1">Uncharacterized protein</fullName>
    </submittedName>
</protein>
<sequence length="53" mass="6439">MNHKWNNNKCTICGCEREKTFYGYNYYRSGQIFGINKRPDCIDWELENKKTID</sequence>